<dbReference type="Pfam" id="PF03283">
    <property type="entry name" value="PAE"/>
    <property type="match status" value="1"/>
</dbReference>
<evidence type="ECO:0000256" key="4">
    <source>
        <dbReference type="ARBA" id="ARBA00022741"/>
    </source>
</evidence>
<dbReference type="InterPro" id="IPR004963">
    <property type="entry name" value="PAE/NOTUM"/>
</dbReference>
<dbReference type="GO" id="GO:0016887">
    <property type="term" value="F:ATP hydrolysis activity"/>
    <property type="evidence" value="ECO:0007669"/>
    <property type="project" value="InterPro"/>
</dbReference>
<name>A0A2R5GKJ5_9STRA</name>
<feature type="region of interest" description="Disordered" evidence="8">
    <location>
        <begin position="1638"/>
        <end position="1668"/>
    </location>
</feature>
<keyword evidence="5" id="KW-0067">ATP-binding</keyword>
<feature type="region of interest" description="Disordered" evidence="8">
    <location>
        <begin position="1509"/>
        <end position="1551"/>
    </location>
</feature>
<evidence type="ECO:0000256" key="9">
    <source>
        <dbReference type="SAM" id="Phobius"/>
    </source>
</evidence>
<gene>
    <name evidence="12" type="ORF">FCC1311_070592</name>
</gene>
<dbReference type="Pfam" id="PF01061">
    <property type="entry name" value="ABC2_membrane"/>
    <property type="match status" value="1"/>
</dbReference>
<evidence type="ECO:0000256" key="2">
    <source>
        <dbReference type="ARBA" id="ARBA00022448"/>
    </source>
</evidence>
<keyword evidence="3 9" id="KW-0812">Transmembrane</keyword>
<evidence type="ECO:0000256" key="1">
    <source>
        <dbReference type="ARBA" id="ARBA00004141"/>
    </source>
</evidence>
<dbReference type="GO" id="GO:0005524">
    <property type="term" value="F:ATP binding"/>
    <property type="evidence" value="ECO:0007669"/>
    <property type="project" value="UniProtKB-KW"/>
</dbReference>
<dbReference type="InterPro" id="IPR013525">
    <property type="entry name" value="ABC2_TM"/>
</dbReference>
<dbReference type="GO" id="GO:0016020">
    <property type="term" value="C:membrane"/>
    <property type="evidence" value="ECO:0007669"/>
    <property type="project" value="UniProtKB-SubCell"/>
</dbReference>
<dbReference type="Pfam" id="PF00005">
    <property type="entry name" value="ABC_tran"/>
    <property type="match status" value="1"/>
</dbReference>
<proteinExistence type="predicted"/>
<dbReference type="InterPro" id="IPR003439">
    <property type="entry name" value="ABC_transporter-like_ATP-bd"/>
</dbReference>
<dbReference type="GO" id="GO:0140359">
    <property type="term" value="F:ABC-type transporter activity"/>
    <property type="evidence" value="ECO:0007669"/>
    <property type="project" value="InterPro"/>
</dbReference>
<keyword evidence="6 9" id="KW-1133">Transmembrane helix</keyword>
<feature type="region of interest" description="Disordered" evidence="8">
    <location>
        <begin position="1235"/>
        <end position="1295"/>
    </location>
</feature>
<feature type="compositionally biased region" description="Polar residues" evidence="8">
    <location>
        <begin position="1241"/>
        <end position="1292"/>
    </location>
</feature>
<dbReference type="InterPro" id="IPR027417">
    <property type="entry name" value="P-loop_NTPase"/>
</dbReference>
<keyword evidence="10" id="KW-0732">Signal</keyword>
<feature type="region of interest" description="Disordered" evidence="8">
    <location>
        <begin position="1564"/>
        <end position="1623"/>
    </location>
</feature>
<dbReference type="EMBL" id="BEYU01000084">
    <property type="protein sequence ID" value="GBG30839.1"/>
    <property type="molecule type" value="Genomic_DNA"/>
</dbReference>
<protein>
    <submittedName>
        <fullName evidence="12">ABC transporter G family member 22</fullName>
    </submittedName>
</protein>
<dbReference type="PROSITE" id="PS00211">
    <property type="entry name" value="ABC_TRANSPORTER_1"/>
    <property type="match status" value="1"/>
</dbReference>
<feature type="transmembrane region" description="Helical" evidence="9">
    <location>
        <begin position="1389"/>
        <end position="1412"/>
    </location>
</feature>
<dbReference type="PANTHER" id="PTHR19241">
    <property type="entry name" value="ATP-BINDING CASSETTE TRANSPORTER"/>
    <property type="match status" value="1"/>
</dbReference>
<feature type="transmembrane region" description="Helical" evidence="9">
    <location>
        <begin position="1071"/>
        <end position="1091"/>
    </location>
</feature>
<sequence>MRTWAAATIVAAATVAATIEGSRGDKCTAAQQLELEEIDKFNKTLYNTSDLFYDGDATCADGSPIGFYYGEASNSGIDEEGAADFIIWLGDSPMCSGTDCDELCDGTGKYQETTNSAVCAGYSNEDFFGGEDFVNIAEDGLTEELARCLFSRVVCTSSWWDAYPRVTPQTLLCPDDPDIAKFRRVYVPTCTLDWWMGNGTSASSESTSSDREFRHRGHRVLRNVLMELAWNHNLTMASRVMIGGTRGAAIGVMNMIEQIKIDLDDIHAEFDAVYLTTPKSREVFAVLDSPWFFNIEEFTPETDDASQIFAVENLFRTQSVDWIDNGILNSECVTNQDPGKEWRCFLPGELLKTLEDTNVLVLQSQFDLLHLELLGLMDEDKREFYVDDTSFASSAISYIETFGELVREDVVAAAALSSAASAKHHYFLPACGQHGYIVPTSNHRVQERTEEIKGFGTVDFQRDFEVWETVSIQNNTSGSSGSNAFVVRDMVKSFLASNGEDIGAGASSSLIADTCGSFLCNDKCLTEVEPFKVATDFSSCVQYMVLAYGIMSVLIFHVGFALSYAQVRAFRKNVTAYWKRIKLIDSGDNEQGVREVQQQLLNEASSTEYRKIHLMVKNLSYWAPPRFRREKPHRILHEVDLSFAPGSLHAIMGPSGSGKSTLLDLLTLTRDTGAIAGQHYINGVSSDSKECKFLRQWLRHNTSYVRQTDVIFPLLTVREHLVHAAWMMLPQYMPAEAKLRRVWQVIRLLELSECADTICGDGGVSVEGGISGGQRRRVSVATQLLKLPAVLLLDEPTSGLDSTNALLLIKSLHVMAHEASVNVMMTIHQPRREIFEYFDSLSFLVAGRVVFSGDAAQAAEHFRIPDSSTNIANDILDLLQTASSETVQEFEDIYLDGDLGEAVQASMEAEIADLTPGMLANLKAILVENALAEGRWSWSESSSAATLAWVHLARSMRRGGFEIFSTTALSLVGGVIVGTVFYDIDTYTSRTALSYLAVATMTFIQGTFLGDRYLGEKRMYDHEADAGTFRSWVAFLLSQFMRDAVTSTFEALAFAAPVYWLGGMNPALERFGLFLLIMTLTSFVVLCQNVLIEIDRDDVRVAAMLQIGVLGLGALFNGFIVKLDDLPVYLSWVPYTMVTYWSFVATLINDLSGESLPCDLTRLECAARTGDVVLRSLSYDNRDVYICILILIVFVFVFRILAVVDFYVRYVRKRGDRLKRKEDYGVGSFRTGSSPALIMNRTGSRASRSGTPNSRLTPGSKNTMGAMLETQTPTMKRQESSTTKNSGLSTPRTPYAGASPQIPVSMFDLSGPPPGSQPPHMRQYGQQNDDLPEMELGYYDEEHEQLSFVMNPTVAFFLDRNVFLLFFLLDFYSSVYICGFEVSTDGTNIGLLVASLGTSVIYVGEFFFQLFFLIPTTLDGKLDCTWYGARDAMMGLLMVIDVALTSQATATSSDFVIQIILGMVVRLTRFLRVLLYWNKVDHYHQATALSFLELKDELIEEVAQNQGRRISGFDSAPAPTGPASMRRPPRPQRRRSPHPTQAYESAETHVPAVVRMQAGSRISIGGARRISLTGNTPASNRPSRPMRPARPARPGATTLDRATAASRANATANAPGSLWRPAGNGYYYNSATGQMLSINQLAQRRAPPPPPPSRPSATGSAKGGRGKK</sequence>
<feature type="transmembrane region" description="Helical" evidence="9">
    <location>
        <begin position="961"/>
        <end position="981"/>
    </location>
</feature>
<keyword evidence="13" id="KW-1185">Reference proteome</keyword>
<feature type="signal peptide" evidence="10">
    <location>
        <begin position="1"/>
        <end position="24"/>
    </location>
</feature>
<dbReference type="SMART" id="SM00382">
    <property type="entry name" value="AAA"/>
    <property type="match status" value="1"/>
</dbReference>
<dbReference type="PROSITE" id="PS50893">
    <property type="entry name" value="ABC_TRANSPORTER_2"/>
    <property type="match status" value="1"/>
</dbReference>
<reference evidence="12 13" key="1">
    <citation type="submission" date="2017-12" db="EMBL/GenBank/DDBJ databases">
        <title>Sequencing, de novo assembly and annotation of complete genome of a new Thraustochytrid species, strain FCC1311.</title>
        <authorList>
            <person name="Sedici K."/>
            <person name="Godart F."/>
            <person name="Aiese Cigliano R."/>
            <person name="Sanseverino W."/>
            <person name="Barakat M."/>
            <person name="Ortet P."/>
            <person name="Marechal E."/>
            <person name="Cagnac O."/>
            <person name="Amato A."/>
        </authorList>
    </citation>
    <scope>NUCLEOTIDE SEQUENCE [LARGE SCALE GENOMIC DNA]</scope>
</reference>
<feature type="transmembrane region" description="Helical" evidence="9">
    <location>
        <begin position="1362"/>
        <end position="1383"/>
    </location>
</feature>
<feature type="transmembrane region" description="Helical" evidence="9">
    <location>
        <begin position="993"/>
        <end position="1010"/>
    </location>
</feature>
<feature type="transmembrane region" description="Helical" evidence="9">
    <location>
        <begin position="1128"/>
        <end position="1148"/>
    </location>
</feature>
<dbReference type="Gene3D" id="3.40.50.300">
    <property type="entry name" value="P-loop containing nucleotide triphosphate hydrolases"/>
    <property type="match status" value="1"/>
</dbReference>
<evidence type="ECO:0000259" key="11">
    <source>
        <dbReference type="PROSITE" id="PS50893"/>
    </source>
</evidence>
<keyword evidence="4" id="KW-0547">Nucleotide-binding</keyword>
<evidence type="ECO:0000256" key="5">
    <source>
        <dbReference type="ARBA" id="ARBA00022840"/>
    </source>
</evidence>
<feature type="compositionally biased region" description="Low complexity" evidence="8">
    <location>
        <begin position="1601"/>
        <end position="1614"/>
    </location>
</feature>
<keyword evidence="7 9" id="KW-0472">Membrane</keyword>
<comment type="caution">
    <text evidence="12">The sequence shown here is derived from an EMBL/GenBank/DDBJ whole genome shotgun (WGS) entry which is preliminary data.</text>
</comment>
<feature type="transmembrane region" description="Helical" evidence="9">
    <location>
        <begin position="1103"/>
        <end position="1121"/>
    </location>
</feature>
<feature type="transmembrane region" description="Helical" evidence="9">
    <location>
        <begin position="1184"/>
        <end position="1208"/>
    </location>
</feature>
<dbReference type="InterPro" id="IPR017871">
    <property type="entry name" value="ABC_transporter-like_CS"/>
</dbReference>
<evidence type="ECO:0000313" key="13">
    <source>
        <dbReference type="Proteomes" id="UP000241890"/>
    </source>
</evidence>
<evidence type="ECO:0000256" key="3">
    <source>
        <dbReference type="ARBA" id="ARBA00022692"/>
    </source>
</evidence>
<feature type="transmembrane region" description="Helical" evidence="9">
    <location>
        <begin position="543"/>
        <end position="565"/>
    </location>
</feature>
<organism evidence="12 13">
    <name type="scientific">Hondaea fermentalgiana</name>
    <dbReference type="NCBI Taxonomy" id="2315210"/>
    <lineage>
        <taxon>Eukaryota</taxon>
        <taxon>Sar</taxon>
        <taxon>Stramenopiles</taxon>
        <taxon>Bigyra</taxon>
        <taxon>Labyrinthulomycetes</taxon>
        <taxon>Thraustochytrida</taxon>
        <taxon>Thraustochytriidae</taxon>
        <taxon>Hondaea</taxon>
    </lineage>
</organism>
<feature type="chain" id="PRO_5015336076" evidence="10">
    <location>
        <begin position="25"/>
        <end position="1668"/>
    </location>
</feature>
<accession>A0A2R5GKJ5</accession>
<evidence type="ECO:0000313" key="12">
    <source>
        <dbReference type="EMBL" id="GBG30839.1"/>
    </source>
</evidence>
<dbReference type="InParanoid" id="A0A2R5GKJ5"/>
<dbReference type="Proteomes" id="UP000241890">
    <property type="component" value="Unassembled WGS sequence"/>
</dbReference>
<evidence type="ECO:0000256" key="6">
    <source>
        <dbReference type="ARBA" id="ARBA00022989"/>
    </source>
</evidence>
<feature type="region of interest" description="Disordered" evidence="8">
    <location>
        <begin position="1303"/>
        <end position="1322"/>
    </location>
</feature>
<dbReference type="SUPFAM" id="SSF52540">
    <property type="entry name" value="P-loop containing nucleoside triphosphate hydrolases"/>
    <property type="match status" value="1"/>
</dbReference>
<evidence type="ECO:0000256" key="7">
    <source>
        <dbReference type="ARBA" id="ARBA00023136"/>
    </source>
</evidence>
<feature type="domain" description="ABC transporter" evidence="11">
    <location>
        <begin position="614"/>
        <end position="871"/>
    </location>
</feature>
<dbReference type="InterPro" id="IPR003593">
    <property type="entry name" value="AAA+_ATPase"/>
</dbReference>
<keyword evidence="2" id="KW-0813">Transport</keyword>
<feature type="compositionally biased region" description="Basic residues" evidence="8">
    <location>
        <begin position="1527"/>
        <end position="1537"/>
    </location>
</feature>
<evidence type="ECO:0000256" key="10">
    <source>
        <dbReference type="SAM" id="SignalP"/>
    </source>
</evidence>
<comment type="subcellular location">
    <subcellularLocation>
        <location evidence="1">Membrane</location>
        <topology evidence="1">Multi-pass membrane protein</topology>
    </subcellularLocation>
</comment>
<evidence type="ECO:0000256" key="8">
    <source>
        <dbReference type="SAM" id="MobiDB-lite"/>
    </source>
</evidence>
<dbReference type="OrthoDB" id="66620at2759"/>